<dbReference type="HOGENOM" id="CLU_3250332_0_0_10"/>
<evidence type="ECO:0000313" key="2">
    <source>
        <dbReference type="Proteomes" id="UP000001635"/>
    </source>
</evidence>
<name>G0IZQ0_CYCMS</name>
<proteinExistence type="predicted"/>
<accession>G0IZQ0</accession>
<dbReference type="EMBL" id="CP002955">
    <property type="protein sequence ID" value="AEL25714.1"/>
    <property type="molecule type" value="Genomic_DNA"/>
</dbReference>
<gene>
    <name evidence="1" type="ordered locus">Cycma_1967</name>
</gene>
<sequence length="42" mass="4931">MPLTKGPPFEIICRLFRSVNFDGFAVARYAQMYKRKPKIVIK</sequence>
<keyword evidence="2" id="KW-1185">Reference proteome</keyword>
<dbReference type="KEGG" id="cmr:Cycma_1967"/>
<protein>
    <submittedName>
        <fullName evidence="1">Uncharacterized protein</fullName>
    </submittedName>
</protein>
<dbReference type="AlphaFoldDB" id="G0IZQ0"/>
<evidence type="ECO:0000313" key="1">
    <source>
        <dbReference type="EMBL" id="AEL25714.1"/>
    </source>
</evidence>
<dbReference type="Proteomes" id="UP000001635">
    <property type="component" value="Chromosome"/>
</dbReference>
<reference evidence="2" key="1">
    <citation type="submission" date="2011-07" db="EMBL/GenBank/DDBJ databases">
        <title>The complete genome of Cyclobacterium marinum DSM 745.</title>
        <authorList>
            <person name="Lucas S."/>
            <person name="Han J."/>
            <person name="Lapidus A."/>
            <person name="Bruce D."/>
            <person name="Goodwin L."/>
            <person name="Pitluck S."/>
            <person name="Peters L."/>
            <person name="Kyrpides N."/>
            <person name="Mavromatis K."/>
            <person name="Ivanova N."/>
            <person name="Ovchinnikova G."/>
            <person name="Chertkov O."/>
            <person name="Detter J.C."/>
            <person name="Tapia R."/>
            <person name="Han C."/>
            <person name="Land M."/>
            <person name="Hauser L."/>
            <person name="Markowitz V."/>
            <person name="Cheng J.-F."/>
            <person name="Hugenholtz P."/>
            <person name="Woyke T."/>
            <person name="Wu D."/>
            <person name="Tindall B."/>
            <person name="Schuetze A."/>
            <person name="Brambilla E."/>
            <person name="Klenk H.-P."/>
            <person name="Eisen J.A."/>
        </authorList>
    </citation>
    <scope>NUCLEOTIDE SEQUENCE [LARGE SCALE GENOMIC DNA]</scope>
    <source>
        <strain evidence="2">ATCC 25205 / DSM 745 / LMG 13164 / NCIMB 1802</strain>
    </source>
</reference>
<organism evidence="1 2">
    <name type="scientific">Cyclobacterium marinum (strain ATCC 25205 / DSM 745 / LMG 13164 / NCIMB 1802)</name>
    <name type="common">Flectobacillus marinus</name>
    <dbReference type="NCBI Taxonomy" id="880070"/>
    <lineage>
        <taxon>Bacteria</taxon>
        <taxon>Pseudomonadati</taxon>
        <taxon>Bacteroidota</taxon>
        <taxon>Cytophagia</taxon>
        <taxon>Cytophagales</taxon>
        <taxon>Cyclobacteriaceae</taxon>
        <taxon>Cyclobacterium</taxon>
    </lineage>
</organism>